<protein>
    <recommendedName>
        <fullName evidence="3">Transposase IS4-like domain-containing protein</fullName>
    </recommendedName>
</protein>
<dbReference type="Proteomes" id="UP000608890">
    <property type="component" value="Unassembled WGS sequence"/>
</dbReference>
<sequence length="81" mass="8657">MRVAAGREPEPSAAVLDAQSITSIEGVECRGPDMGKKTTGRKRHLVVDDGAYEGAEWNVHAVRRLVVHSVNPSGVDGEAYV</sequence>
<reference evidence="1" key="1">
    <citation type="journal article" date="2014" name="Int. J. Syst. Evol. Microbiol.">
        <title>Complete genome sequence of Corynebacterium casei LMG S-19264T (=DSM 44701T), isolated from a smear-ripened cheese.</title>
        <authorList>
            <consortium name="US DOE Joint Genome Institute (JGI-PGF)"/>
            <person name="Walter F."/>
            <person name="Albersmeier A."/>
            <person name="Kalinowski J."/>
            <person name="Ruckert C."/>
        </authorList>
    </citation>
    <scope>NUCLEOTIDE SEQUENCE</scope>
    <source>
        <strain evidence="1">CGMCC 4.7312</strain>
    </source>
</reference>
<comment type="caution">
    <text evidence="1">The sequence shown here is derived from an EMBL/GenBank/DDBJ whole genome shotgun (WGS) entry which is preliminary data.</text>
</comment>
<evidence type="ECO:0000313" key="1">
    <source>
        <dbReference type="EMBL" id="GGM51507.1"/>
    </source>
</evidence>
<gene>
    <name evidence="1" type="ORF">GCM10011608_40540</name>
</gene>
<proteinExistence type="predicted"/>
<keyword evidence="2" id="KW-1185">Reference proteome</keyword>
<evidence type="ECO:0008006" key="3">
    <source>
        <dbReference type="Google" id="ProtNLM"/>
    </source>
</evidence>
<dbReference type="EMBL" id="BMNB01000019">
    <property type="protein sequence ID" value="GGM51507.1"/>
    <property type="molecule type" value="Genomic_DNA"/>
</dbReference>
<dbReference type="AlphaFoldDB" id="A0A917U1X0"/>
<evidence type="ECO:0000313" key="2">
    <source>
        <dbReference type="Proteomes" id="UP000608890"/>
    </source>
</evidence>
<reference evidence="1" key="2">
    <citation type="submission" date="2020-09" db="EMBL/GenBank/DDBJ databases">
        <authorList>
            <person name="Sun Q."/>
            <person name="Zhou Y."/>
        </authorList>
    </citation>
    <scope>NUCLEOTIDE SEQUENCE</scope>
    <source>
        <strain evidence="1">CGMCC 4.7312</strain>
    </source>
</reference>
<name>A0A917U1X0_9ACTN</name>
<accession>A0A917U1X0</accession>
<organism evidence="1 2">
    <name type="scientific">Micromonospora sonchi</name>
    <dbReference type="NCBI Taxonomy" id="1763543"/>
    <lineage>
        <taxon>Bacteria</taxon>
        <taxon>Bacillati</taxon>
        <taxon>Actinomycetota</taxon>
        <taxon>Actinomycetes</taxon>
        <taxon>Micromonosporales</taxon>
        <taxon>Micromonosporaceae</taxon>
        <taxon>Micromonospora</taxon>
    </lineage>
</organism>